<dbReference type="PANTHER" id="PTHR30151">
    <property type="entry name" value="ALKANE SULFONATE ABC TRANSPORTER-RELATED, MEMBRANE SUBUNIT"/>
    <property type="match status" value="1"/>
</dbReference>
<evidence type="ECO:0000256" key="3">
    <source>
        <dbReference type="ARBA" id="ARBA00022475"/>
    </source>
</evidence>
<keyword evidence="10" id="KW-1185">Reference proteome</keyword>
<proteinExistence type="inferred from homology"/>
<dbReference type="OrthoDB" id="9786495at2"/>
<feature type="transmembrane region" description="Helical" evidence="7">
    <location>
        <begin position="102"/>
        <end position="121"/>
    </location>
</feature>
<dbReference type="InterPro" id="IPR035906">
    <property type="entry name" value="MetI-like_sf"/>
</dbReference>
<keyword evidence="4 7" id="KW-0812">Transmembrane</keyword>
<sequence length="297" mass="32451">MKVTNLHHRPMGQPVVTTDETFPETVWTEKVTPIDRIPRAVAMLGLLAICLLFWQTLSSFQIVSRIILPSPVEVGRDIIVVGTNLLSGGYMLKAFWVTFQEVLLGFAIAIAIGFSLGTLVGETTFGERAVLPYLVAIDTMPKVAFAPLFLAWLGFGISSKVALAAFMATFPIVVGTAAGLYAADENARMLFRSLGASRWQTLFRMKVPSGLPQIFTGLKIGAVGVMAGAITAEFLGGGKGFGELIRVAASQLQTPRVFSLILYLSLLGYLLFWSIIWLERKLVFWHRASVSGIDEHR</sequence>
<evidence type="ECO:0000256" key="5">
    <source>
        <dbReference type="ARBA" id="ARBA00022989"/>
    </source>
</evidence>
<accession>A0A316J6P5</accession>
<feature type="transmembrane region" description="Helical" evidence="7">
    <location>
        <begin position="37"/>
        <end position="57"/>
    </location>
</feature>
<dbReference type="GO" id="GO:0055085">
    <property type="term" value="P:transmembrane transport"/>
    <property type="evidence" value="ECO:0007669"/>
    <property type="project" value="InterPro"/>
</dbReference>
<dbReference type="CDD" id="cd06261">
    <property type="entry name" value="TM_PBP2"/>
    <property type="match status" value="1"/>
</dbReference>
<comment type="similarity">
    <text evidence="7">Belongs to the binding-protein-dependent transport system permease family.</text>
</comment>
<keyword evidence="5 7" id="KW-1133">Transmembrane helix</keyword>
<feature type="transmembrane region" description="Helical" evidence="7">
    <location>
        <begin position="133"/>
        <end position="155"/>
    </location>
</feature>
<comment type="subcellular location">
    <subcellularLocation>
        <location evidence="1 7">Cell membrane</location>
        <topology evidence="1 7">Multi-pass membrane protein</topology>
    </subcellularLocation>
</comment>
<evidence type="ECO:0000259" key="8">
    <source>
        <dbReference type="PROSITE" id="PS50928"/>
    </source>
</evidence>
<gene>
    <name evidence="9" type="ORF">DKP76_17425</name>
</gene>
<dbReference type="Gene3D" id="1.10.3720.10">
    <property type="entry name" value="MetI-like"/>
    <property type="match status" value="1"/>
</dbReference>
<evidence type="ECO:0000256" key="4">
    <source>
        <dbReference type="ARBA" id="ARBA00022692"/>
    </source>
</evidence>
<feature type="domain" description="ABC transmembrane type-1" evidence="8">
    <location>
        <begin position="95"/>
        <end position="279"/>
    </location>
</feature>
<name>A0A316J6P5_9HYPH</name>
<evidence type="ECO:0000313" key="9">
    <source>
        <dbReference type="EMBL" id="PWL16445.1"/>
    </source>
</evidence>
<evidence type="ECO:0000256" key="7">
    <source>
        <dbReference type="RuleBase" id="RU363032"/>
    </source>
</evidence>
<feature type="transmembrane region" description="Helical" evidence="7">
    <location>
        <begin position="214"/>
        <end position="237"/>
    </location>
</feature>
<dbReference type="PROSITE" id="PS50928">
    <property type="entry name" value="ABC_TM1"/>
    <property type="match status" value="1"/>
</dbReference>
<organism evidence="9 10">
    <name type="scientific">Falsochrobactrum shanghaiense</name>
    <dbReference type="NCBI Taxonomy" id="2201899"/>
    <lineage>
        <taxon>Bacteria</taxon>
        <taxon>Pseudomonadati</taxon>
        <taxon>Pseudomonadota</taxon>
        <taxon>Alphaproteobacteria</taxon>
        <taxon>Hyphomicrobiales</taxon>
        <taxon>Brucellaceae</taxon>
        <taxon>Falsochrobactrum</taxon>
    </lineage>
</organism>
<evidence type="ECO:0000256" key="6">
    <source>
        <dbReference type="ARBA" id="ARBA00023136"/>
    </source>
</evidence>
<dbReference type="InterPro" id="IPR000515">
    <property type="entry name" value="MetI-like"/>
</dbReference>
<dbReference type="RefSeq" id="WP_109707945.1">
    <property type="nucleotide sequence ID" value="NZ_QGDB01000010.1"/>
</dbReference>
<keyword evidence="6 7" id="KW-0472">Membrane</keyword>
<feature type="transmembrane region" description="Helical" evidence="7">
    <location>
        <begin position="257"/>
        <end position="278"/>
    </location>
</feature>
<evidence type="ECO:0000313" key="10">
    <source>
        <dbReference type="Proteomes" id="UP000245865"/>
    </source>
</evidence>
<keyword evidence="2 7" id="KW-0813">Transport</keyword>
<dbReference type="Proteomes" id="UP000245865">
    <property type="component" value="Unassembled WGS sequence"/>
</dbReference>
<dbReference type="Pfam" id="PF00528">
    <property type="entry name" value="BPD_transp_1"/>
    <property type="match status" value="1"/>
</dbReference>
<protein>
    <submittedName>
        <fullName evidence="9">ABC transporter permease</fullName>
    </submittedName>
</protein>
<keyword evidence="3" id="KW-1003">Cell membrane</keyword>
<evidence type="ECO:0000256" key="2">
    <source>
        <dbReference type="ARBA" id="ARBA00022448"/>
    </source>
</evidence>
<dbReference type="GO" id="GO:0005886">
    <property type="term" value="C:plasma membrane"/>
    <property type="evidence" value="ECO:0007669"/>
    <property type="project" value="UniProtKB-SubCell"/>
</dbReference>
<dbReference type="PANTHER" id="PTHR30151:SF0">
    <property type="entry name" value="ABC TRANSPORTER PERMEASE PROTEIN MJ0413-RELATED"/>
    <property type="match status" value="1"/>
</dbReference>
<comment type="caution">
    <text evidence="9">The sequence shown here is derived from an EMBL/GenBank/DDBJ whole genome shotgun (WGS) entry which is preliminary data.</text>
</comment>
<dbReference type="SUPFAM" id="SSF161098">
    <property type="entry name" value="MetI-like"/>
    <property type="match status" value="1"/>
</dbReference>
<reference evidence="9 10" key="1">
    <citation type="submission" date="2018-05" db="EMBL/GenBank/DDBJ databases">
        <title>Comparative genomic sequence analysis between strain HN4 and CCM 8460T (Falsochrobactrum ovis) will provide more evidence to prove that HN4 is a new species of Falsochrobactrum.</title>
        <authorList>
            <person name="Lyu W."/>
            <person name="Sun L."/>
            <person name="Yao L."/>
        </authorList>
    </citation>
    <scope>NUCLEOTIDE SEQUENCE [LARGE SCALE GENOMIC DNA]</scope>
    <source>
        <strain evidence="9 10">HN4</strain>
    </source>
</reference>
<evidence type="ECO:0000256" key="1">
    <source>
        <dbReference type="ARBA" id="ARBA00004651"/>
    </source>
</evidence>
<dbReference type="EMBL" id="QGDB01000010">
    <property type="protein sequence ID" value="PWL16445.1"/>
    <property type="molecule type" value="Genomic_DNA"/>
</dbReference>
<feature type="transmembrane region" description="Helical" evidence="7">
    <location>
        <begin position="161"/>
        <end position="183"/>
    </location>
</feature>
<dbReference type="AlphaFoldDB" id="A0A316J6P5"/>